<proteinExistence type="predicted"/>
<dbReference type="OrthoDB" id="6256045at2759"/>
<protein>
    <submittedName>
        <fullName evidence="1">Uncharacterized protein</fullName>
    </submittedName>
</protein>
<sequence length="246" mass="27158">MLSTPIPGGVFPPPTSAIKPISPAVVELLKNTDQKIWKAGLDGDERELDVVFGEVKQDDFFAPGIRPEMIDACSKSIFIPKPIRRTQSDPTSDGDDGGAVALKKGGTGPFQGALLSRKQQLNGIRNVRFREYLNKYFPRDNVIMQPMEHIIEGIRITEGACPREGGKQANQKMESLKPPSPTHLSIKEKYMQSASLSFQSNEEPEEPDKAEAGVMARIPIGGRKLLLKKDCTLLDLLHFLIYKCTA</sequence>
<dbReference type="AlphaFoldDB" id="A0A3P7LQC8"/>
<accession>A0A3P7LQC8</accession>
<gene>
    <name evidence="1" type="ORF">DILT_LOCUS8019</name>
</gene>
<evidence type="ECO:0000313" key="1">
    <source>
        <dbReference type="EMBL" id="VDN12188.1"/>
    </source>
</evidence>
<name>A0A3P7LQC8_DIBLA</name>
<organism evidence="1 2">
    <name type="scientific">Dibothriocephalus latus</name>
    <name type="common">Fish tapeworm</name>
    <name type="synonym">Diphyllobothrium latum</name>
    <dbReference type="NCBI Taxonomy" id="60516"/>
    <lineage>
        <taxon>Eukaryota</taxon>
        <taxon>Metazoa</taxon>
        <taxon>Spiralia</taxon>
        <taxon>Lophotrochozoa</taxon>
        <taxon>Platyhelminthes</taxon>
        <taxon>Cestoda</taxon>
        <taxon>Eucestoda</taxon>
        <taxon>Diphyllobothriidea</taxon>
        <taxon>Diphyllobothriidae</taxon>
        <taxon>Dibothriocephalus</taxon>
    </lineage>
</organism>
<evidence type="ECO:0000313" key="2">
    <source>
        <dbReference type="Proteomes" id="UP000281553"/>
    </source>
</evidence>
<dbReference type="Proteomes" id="UP000281553">
    <property type="component" value="Unassembled WGS sequence"/>
</dbReference>
<keyword evidence="2" id="KW-1185">Reference proteome</keyword>
<dbReference type="EMBL" id="UYRU01053285">
    <property type="protein sequence ID" value="VDN12188.1"/>
    <property type="molecule type" value="Genomic_DNA"/>
</dbReference>
<reference evidence="1 2" key="1">
    <citation type="submission" date="2018-11" db="EMBL/GenBank/DDBJ databases">
        <authorList>
            <consortium name="Pathogen Informatics"/>
        </authorList>
    </citation>
    <scope>NUCLEOTIDE SEQUENCE [LARGE SCALE GENOMIC DNA]</scope>
</reference>